<dbReference type="STRING" id="702745.SAMN05421818_10532"/>
<dbReference type="GO" id="GO:0003700">
    <property type="term" value="F:DNA-binding transcription factor activity"/>
    <property type="evidence" value="ECO:0007669"/>
    <property type="project" value="InterPro"/>
</dbReference>
<keyword evidence="6" id="KW-1185">Reference proteome</keyword>
<keyword evidence="3" id="KW-0804">Transcription</keyword>
<keyword evidence="1" id="KW-0805">Transcription regulation</keyword>
<evidence type="ECO:0000313" key="6">
    <source>
        <dbReference type="Proteomes" id="UP000243588"/>
    </source>
</evidence>
<dbReference type="PANTHER" id="PTHR43280:SF32">
    <property type="entry name" value="TRANSCRIPTIONAL REGULATORY PROTEIN"/>
    <property type="match status" value="1"/>
</dbReference>
<dbReference type="Proteomes" id="UP000243588">
    <property type="component" value="Unassembled WGS sequence"/>
</dbReference>
<evidence type="ECO:0000256" key="2">
    <source>
        <dbReference type="ARBA" id="ARBA00023125"/>
    </source>
</evidence>
<dbReference type="Gene3D" id="2.60.120.10">
    <property type="entry name" value="Jelly Rolls"/>
    <property type="match status" value="1"/>
</dbReference>
<dbReference type="SUPFAM" id="SSF46689">
    <property type="entry name" value="Homeodomain-like"/>
    <property type="match status" value="1"/>
</dbReference>
<name>A0A1G8CVE3_9FLAO</name>
<dbReference type="AlphaFoldDB" id="A0A1G8CVE3"/>
<feature type="domain" description="HTH araC/xylS-type" evidence="4">
    <location>
        <begin position="197"/>
        <end position="295"/>
    </location>
</feature>
<dbReference type="InterPro" id="IPR037923">
    <property type="entry name" value="HTH-like"/>
</dbReference>
<evidence type="ECO:0000313" key="5">
    <source>
        <dbReference type="EMBL" id="SDH49452.1"/>
    </source>
</evidence>
<sequence length="297" mass="35022">MEKNANIPVYNICNLIDTNNNFQDCVVYRLEDYISNRPNIVSSPHRHAFYQILFVSKGKGIHSIDFEKFSIEEKCLFFLNASQVHKWEFEPGTEGFLINFNDNFLRTFLVNPSYLNQFSFFSGNAQYSKFSCHKCHQTLHQRFEKILYASMDDSPLKKDYMKVLMLELFLETQLFLVKKVFDNEEHHETNNAQFVIRNFEELLEQNFKTMRLPGEYANLLNITPNHLNTLCKKVHGLTSGEVIRNRVILECKRLLVNADVSVLEIAYELEFKNTAYLSRFFKKYTGLTPEEFRKQAK</sequence>
<dbReference type="PROSITE" id="PS01124">
    <property type="entry name" value="HTH_ARAC_FAMILY_2"/>
    <property type="match status" value="1"/>
</dbReference>
<dbReference type="Pfam" id="PF02311">
    <property type="entry name" value="AraC_binding"/>
    <property type="match status" value="1"/>
</dbReference>
<dbReference type="RefSeq" id="WP_090406493.1">
    <property type="nucleotide sequence ID" value="NZ_FNDQ01000005.1"/>
</dbReference>
<protein>
    <submittedName>
        <fullName evidence="5">AraC-type DNA-binding protein</fullName>
    </submittedName>
</protein>
<accession>A0A1G8CVE3</accession>
<dbReference type="EMBL" id="FNDQ01000005">
    <property type="protein sequence ID" value="SDH49452.1"/>
    <property type="molecule type" value="Genomic_DNA"/>
</dbReference>
<evidence type="ECO:0000259" key="4">
    <source>
        <dbReference type="PROSITE" id="PS01124"/>
    </source>
</evidence>
<proteinExistence type="predicted"/>
<evidence type="ECO:0000256" key="1">
    <source>
        <dbReference type="ARBA" id="ARBA00023015"/>
    </source>
</evidence>
<reference evidence="6" key="1">
    <citation type="submission" date="2016-10" db="EMBL/GenBank/DDBJ databases">
        <authorList>
            <person name="Varghese N."/>
            <person name="Submissions S."/>
        </authorList>
    </citation>
    <scope>NUCLEOTIDE SEQUENCE [LARGE SCALE GENOMIC DNA]</scope>
    <source>
        <strain evidence="6">DSM 23313</strain>
    </source>
</reference>
<dbReference type="Gene3D" id="1.10.10.60">
    <property type="entry name" value="Homeodomain-like"/>
    <property type="match status" value="1"/>
</dbReference>
<organism evidence="5 6">
    <name type="scientific">Myroides phaeus</name>
    <dbReference type="NCBI Taxonomy" id="702745"/>
    <lineage>
        <taxon>Bacteria</taxon>
        <taxon>Pseudomonadati</taxon>
        <taxon>Bacteroidota</taxon>
        <taxon>Flavobacteriia</taxon>
        <taxon>Flavobacteriales</taxon>
        <taxon>Flavobacteriaceae</taxon>
        <taxon>Myroides</taxon>
    </lineage>
</organism>
<gene>
    <name evidence="5" type="ORF">SAMN05421818_10532</name>
</gene>
<dbReference type="InterPro" id="IPR009057">
    <property type="entry name" value="Homeodomain-like_sf"/>
</dbReference>
<dbReference type="InterPro" id="IPR018060">
    <property type="entry name" value="HTH_AraC"/>
</dbReference>
<dbReference type="Pfam" id="PF12833">
    <property type="entry name" value="HTH_18"/>
    <property type="match status" value="1"/>
</dbReference>
<dbReference type="InterPro" id="IPR014710">
    <property type="entry name" value="RmlC-like_jellyroll"/>
</dbReference>
<dbReference type="GO" id="GO:0043565">
    <property type="term" value="F:sequence-specific DNA binding"/>
    <property type="evidence" value="ECO:0007669"/>
    <property type="project" value="InterPro"/>
</dbReference>
<dbReference type="SUPFAM" id="SSF51215">
    <property type="entry name" value="Regulatory protein AraC"/>
    <property type="match status" value="1"/>
</dbReference>
<dbReference type="PANTHER" id="PTHR43280">
    <property type="entry name" value="ARAC-FAMILY TRANSCRIPTIONAL REGULATOR"/>
    <property type="match status" value="1"/>
</dbReference>
<dbReference type="InterPro" id="IPR003313">
    <property type="entry name" value="AraC-bd"/>
</dbReference>
<keyword evidence="2 5" id="KW-0238">DNA-binding</keyword>
<evidence type="ECO:0000256" key="3">
    <source>
        <dbReference type="ARBA" id="ARBA00023163"/>
    </source>
</evidence>
<dbReference type="SMART" id="SM00342">
    <property type="entry name" value="HTH_ARAC"/>
    <property type="match status" value="1"/>
</dbReference>